<protein>
    <submittedName>
        <fullName evidence="3">XRE family transcriptional regulator</fullName>
    </submittedName>
</protein>
<feature type="domain" description="Antitoxin Xre/MbcA/ParS-like toxin-binding" evidence="1">
    <location>
        <begin position="76"/>
        <end position="125"/>
    </location>
</feature>
<gene>
    <name evidence="3" type="ORF">ENQ87_09090</name>
</gene>
<dbReference type="InterPro" id="IPR046847">
    <property type="entry name" value="Xre-like_HTH"/>
</dbReference>
<evidence type="ECO:0000259" key="1">
    <source>
        <dbReference type="Pfam" id="PF09722"/>
    </source>
</evidence>
<dbReference type="GO" id="GO:0003677">
    <property type="term" value="F:DNA binding"/>
    <property type="evidence" value="ECO:0007669"/>
    <property type="project" value="InterPro"/>
</dbReference>
<dbReference type="EMBL" id="DSOV01000041">
    <property type="protein sequence ID" value="HEN42517.1"/>
    <property type="molecule type" value="Genomic_DNA"/>
</dbReference>
<evidence type="ECO:0000313" key="3">
    <source>
        <dbReference type="EMBL" id="HEN42517.1"/>
    </source>
</evidence>
<dbReference type="Pfam" id="PF20432">
    <property type="entry name" value="Xre-like-HTH"/>
    <property type="match status" value="1"/>
</dbReference>
<feature type="domain" description="Antitoxin Xre-like helix-turn-helix" evidence="2">
    <location>
        <begin position="13"/>
        <end position="71"/>
    </location>
</feature>
<dbReference type="SUPFAM" id="SSF47413">
    <property type="entry name" value="lambda repressor-like DNA-binding domains"/>
    <property type="match status" value="1"/>
</dbReference>
<name>A0A831UDL4_GEOME</name>
<dbReference type="CDD" id="cd00093">
    <property type="entry name" value="HTH_XRE"/>
    <property type="match status" value="1"/>
</dbReference>
<proteinExistence type="predicted"/>
<dbReference type="Pfam" id="PF09722">
    <property type="entry name" value="Xre_MbcA_ParS_C"/>
    <property type="match status" value="1"/>
</dbReference>
<dbReference type="AlphaFoldDB" id="A0A831UDL4"/>
<dbReference type="InterPro" id="IPR010982">
    <property type="entry name" value="Lambda_DNA-bd_dom_sf"/>
</dbReference>
<organism evidence="3">
    <name type="scientific">Geobacter metallireducens</name>
    <dbReference type="NCBI Taxonomy" id="28232"/>
    <lineage>
        <taxon>Bacteria</taxon>
        <taxon>Pseudomonadati</taxon>
        <taxon>Thermodesulfobacteriota</taxon>
        <taxon>Desulfuromonadia</taxon>
        <taxon>Geobacterales</taxon>
        <taxon>Geobacteraceae</taxon>
        <taxon>Geobacter</taxon>
    </lineage>
</organism>
<dbReference type="InterPro" id="IPR024467">
    <property type="entry name" value="Xre/MbcA/ParS-like_toxin-bd"/>
</dbReference>
<comment type="caution">
    <text evidence="3">The sequence shown here is derived from an EMBL/GenBank/DDBJ whole genome shotgun (WGS) entry which is preliminary data.</text>
</comment>
<accession>A0A831UDL4</accession>
<reference evidence="3" key="1">
    <citation type="journal article" date="2020" name="mSystems">
        <title>Genome- and Community-Level Interaction Insights into Carbon Utilization and Element Cycling Functions of Hydrothermarchaeota in Hydrothermal Sediment.</title>
        <authorList>
            <person name="Zhou Z."/>
            <person name="Liu Y."/>
            <person name="Xu W."/>
            <person name="Pan J."/>
            <person name="Luo Z.H."/>
            <person name="Li M."/>
        </authorList>
    </citation>
    <scope>NUCLEOTIDE SEQUENCE [LARGE SCALE GENOMIC DNA]</scope>
    <source>
        <strain evidence="3">SpSt-349</strain>
    </source>
</reference>
<sequence length="127" mass="13433">MALAKRAAQIAGREAVLSKAAVSAAAILGLSQAKLAQILGVSPSTASRLHAGTYLLSPEKKEWEFAVLLVRLFRSLDAIMGGAAEDARRWLNSPNHALAGQKPADLITSTEGLVRVVSYLDARRGIV</sequence>
<dbReference type="InterPro" id="IPR001387">
    <property type="entry name" value="Cro/C1-type_HTH"/>
</dbReference>
<evidence type="ECO:0000259" key="2">
    <source>
        <dbReference type="Pfam" id="PF20432"/>
    </source>
</evidence>